<dbReference type="PANTHER" id="PTHR43823">
    <property type="entry name" value="SPORULATION PROTEIN YKVU"/>
    <property type="match status" value="1"/>
</dbReference>
<accession>A0A328UI45</accession>
<feature type="transmembrane region" description="Helical" evidence="10">
    <location>
        <begin position="418"/>
        <end position="435"/>
    </location>
</feature>
<proteinExistence type="inferred from homology"/>
<evidence type="ECO:0000256" key="10">
    <source>
        <dbReference type="SAM" id="Phobius"/>
    </source>
</evidence>
<dbReference type="InterPro" id="IPR048279">
    <property type="entry name" value="MdtK-like"/>
</dbReference>
<keyword evidence="7 10" id="KW-1133">Transmembrane helix</keyword>
<gene>
    <name evidence="11" type="ORF">DPQ25_05620</name>
</gene>
<feature type="transmembrane region" description="Helical" evidence="10">
    <location>
        <begin position="307"/>
        <end position="330"/>
    </location>
</feature>
<dbReference type="PANTHER" id="PTHR43823:SF3">
    <property type="entry name" value="MULTIDRUG EXPORT PROTEIN MEPA"/>
    <property type="match status" value="1"/>
</dbReference>
<evidence type="ECO:0000256" key="3">
    <source>
        <dbReference type="ARBA" id="ARBA00022106"/>
    </source>
</evidence>
<dbReference type="EMBL" id="QLYR01000002">
    <property type="protein sequence ID" value="RAQ29930.1"/>
    <property type="molecule type" value="Genomic_DNA"/>
</dbReference>
<keyword evidence="6 10" id="KW-0812">Transmembrane</keyword>
<feature type="transmembrane region" description="Helical" evidence="10">
    <location>
        <begin position="264"/>
        <end position="286"/>
    </location>
</feature>
<evidence type="ECO:0000256" key="7">
    <source>
        <dbReference type="ARBA" id="ARBA00022989"/>
    </source>
</evidence>
<evidence type="ECO:0000256" key="8">
    <source>
        <dbReference type="ARBA" id="ARBA00023136"/>
    </source>
</evidence>
<feature type="transmembrane region" description="Helical" evidence="10">
    <location>
        <begin position="49"/>
        <end position="75"/>
    </location>
</feature>
<evidence type="ECO:0000313" key="11">
    <source>
        <dbReference type="EMBL" id="RAQ29930.1"/>
    </source>
</evidence>
<dbReference type="CDD" id="cd13143">
    <property type="entry name" value="MATE_MepA_like"/>
    <property type="match status" value="1"/>
</dbReference>
<comment type="caution">
    <text evidence="11">The sequence shown here is derived from an EMBL/GenBank/DDBJ whole genome shotgun (WGS) entry which is preliminary data.</text>
</comment>
<comment type="subcellular location">
    <subcellularLocation>
        <location evidence="1">Cell membrane</location>
        <topology evidence="1">Multi-pass membrane protein</topology>
    </subcellularLocation>
</comment>
<evidence type="ECO:0000256" key="4">
    <source>
        <dbReference type="ARBA" id="ARBA00022448"/>
    </source>
</evidence>
<dbReference type="NCBIfam" id="TIGR00797">
    <property type="entry name" value="matE"/>
    <property type="match status" value="1"/>
</dbReference>
<keyword evidence="8 10" id="KW-0472">Membrane</keyword>
<evidence type="ECO:0000256" key="6">
    <source>
        <dbReference type="ARBA" id="ARBA00022692"/>
    </source>
</evidence>
<keyword evidence="4" id="KW-0813">Transport</keyword>
<dbReference type="Proteomes" id="UP000249377">
    <property type="component" value="Unassembled WGS sequence"/>
</dbReference>
<feature type="transmembrane region" description="Helical" evidence="10">
    <location>
        <begin position="157"/>
        <end position="179"/>
    </location>
</feature>
<feature type="transmembrane region" description="Helical" evidence="10">
    <location>
        <begin position="185"/>
        <end position="207"/>
    </location>
</feature>
<dbReference type="InterPro" id="IPR045070">
    <property type="entry name" value="MATE_MepA-like"/>
</dbReference>
<dbReference type="GO" id="GO:0042910">
    <property type="term" value="F:xenobiotic transmembrane transporter activity"/>
    <property type="evidence" value="ECO:0007669"/>
    <property type="project" value="InterPro"/>
</dbReference>
<evidence type="ECO:0000256" key="5">
    <source>
        <dbReference type="ARBA" id="ARBA00022475"/>
    </source>
</evidence>
<organism evidence="11 12">
    <name type="scientific">Hydrogeniiclostridium mannosilyticum</name>
    <dbReference type="NCBI Taxonomy" id="2764322"/>
    <lineage>
        <taxon>Bacteria</taxon>
        <taxon>Bacillati</taxon>
        <taxon>Bacillota</taxon>
        <taxon>Clostridia</taxon>
        <taxon>Eubacteriales</taxon>
        <taxon>Acutalibacteraceae</taxon>
        <taxon>Hydrogeniiclostridium</taxon>
    </lineage>
</organism>
<name>A0A328UI45_9FIRM</name>
<feature type="transmembrane region" description="Helical" evidence="10">
    <location>
        <begin position="129"/>
        <end position="150"/>
    </location>
</feature>
<keyword evidence="9" id="KW-0046">Antibiotic resistance</keyword>
<comment type="similarity">
    <text evidence="2">Belongs to the multi antimicrobial extrusion (MATE) (TC 2.A.66.1) family. MepA subfamily.</text>
</comment>
<dbReference type="InterPro" id="IPR002528">
    <property type="entry name" value="MATE_fam"/>
</dbReference>
<dbReference type="GO" id="GO:0005886">
    <property type="term" value="C:plasma membrane"/>
    <property type="evidence" value="ECO:0007669"/>
    <property type="project" value="UniProtKB-SubCell"/>
</dbReference>
<feature type="transmembrane region" description="Helical" evidence="10">
    <location>
        <begin position="392"/>
        <end position="412"/>
    </location>
</feature>
<dbReference type="InterPro" id="IPR051327">
    <property type="entry name" value="MATE_MepA_subfamily"/>
</dbReference>
<dbReference type="GO" id="GO:0015297">
    <property type="term" value="F:antiporter activity"/>
    <property type="evidence" value="ECO:0007669"/>
    <property type="project" value="InterPro"/>
</dbReference>
<evidence type="ECO:0000256" key="1">
    <source>
        <dbReference type="ARBA" id="ARBA00004651"/>
    </source>
</evidence>
<keyword evidence="5" id="KW-1003">Cell membrane</keyword>
<evidence type="ECO:0000313" key="12">
    <source>
        <dbReference type="Proteomes" id="UP000249377"/>
    </source>
</evidence>
<dbReference type="AlphaFoldDB" id="A0A328UI45"/>
<feature type="transmembrane region" description="Helical" evidence="10">
    <location>
        <begin position="87"/>
        <end position="109"/>
    </location>
</feature>
<evidence type="ECO:0000256" key="2">
    <source>
        <dbReference type="ARBA" id="ARBA00008417"/>
    </source>
</evidence>
<dbReference type="GO" id="GO:0046677">
    <property type="term" value="P:response to antibiotic"/>
    <property type="evidence" value="ECO:0007669"/>
    <property type="project" value="UniProtKB-KW"/>
</dbReference>
<evidence type="ECO:0000256" key="9">
    <source>
        <dbReference type="ARBA" id="ARBA00023251"/>
    </source>
</evidence>
<protein>
    <recommendedName>
        <fullName evidence="3">Multidrug export protein MepA</fullName>
    </recommendedName>
</protein>
<reference evidence="11 12" key="1">
    <citation type="submission" date="2018-06" db="EMBL/GenBank/DDBJ databases">
        <title>Noncontiguous genome sequence of Ruminococcaceae bacterium ASD2818.</title>
        <authorList>
            <person name="Chaplin A.V."/>
            <person name="Sokolova S.R."/>
            <person name="Kochetkova T.O."/>
            <person name="Goltsov A.Y."/>
            <person name="Trofimov D.Y."/>
            <person name="Efimov B.A."/>
        </authorList>
    </citation>
    <scope>NUCLEOTIDE SEQUENCE [LARGE SCALE GENOMIC DNA]</scope>
    <source>
        <strain evidence="11 12">ASD2818</strain>
    </source>
</reference>
<dbReference type="Pfam" id="PF01554">
    <property type="entry name" value="MatE"/>
    <property type="match status" value="2"/>
</dbReference>
<sequence>MMEMPIPKLVASLAAPAVLSMLVTSAYNLTDTFFVSQLGTSATGAVGVAYAVLAIIQAIGYTLGLGSASVISRLLGEKKSEEAGHTAAAGFYSSLLLGAVITAAGLLFNEEIMRLLGATETILPLAVEYAVYIFWSAPLMCASFVLGCLLRAGGKAVLSMVGLCLGGVVNIALDPLFIFTFKMGISGAALATLVSQAASFAVLLFPFFRRSSMLHLNPKAVFRRGKVYGAVLKAGMPSFCRQGFASVSTAFLNGSARAYGDAAVAAMSVVGRISLLVISLMIGLGQGFQPVIGYNYGGKQYGRVRKAFWFSLIVGTVLLAVLGAVCFFFAPQLMTLFRADDAGVIETGSFALRAQCVLFPLQPLIVLSNMLFQAVERPWQASVLSSARQGLFFLPLILILPGMLGLLGVQLVQPVADILTAVLCVPFLIVFFRGAKRRGAGPEGPAGHTGRES</sequence>
<keyword evidence="12" id="KW-1185">Reference proteome</keyword>
<dbReference type="PIRSF" id="PIRSF006603">
    <property type="entry name" value="DinF"/>
    <property type="match status" value="1"/>
</dbReference>